<dbReference type="SUPFAM" id="SSF50156">
    <property type="entry name" value="PDZ domain-like"/>
    <property type="match status" value="1"/>
</dbReference>
<dbReference type="SUPFAM" id="SSF52096">
    <property type="entry name" value="ClpP/crotonase"/>
    <property type="match status" value="1"/>
</dbReference>
<keyword evidence="4 5" id="KW-0720">Serine protease</keyword>
<dbReference type="Gene3D" id="3.90.226.10">
    <property type="entry name" value="2-enoyl-CoA Hydratase, Chain A, domain 1"/>
    <property type="match status" value="1"/>
</dbReference>
<feature type="domain" description="PDZ" evidence="7">
    <location>
        <begin position="91"/>
        <end position="156"/>
    </location>
</feature>
<evidence type="ECO:0000256" key="3">
    <source>
        <dbReference type="ARBA" id="ARBA00022801"/>
    </source>
</evidence>
<dbReference type="NCBIfam" id="TIGR00225">
    <property type="entry name" value="prc"/>
    <property type="match status" value="1"/>
</dbReference>
<dbReference type="Pfam" id="PF03572">
    <property type="entry name" value="Peptidase_S41"/>
    <property type="match status" value="1"/>
</dbReference>
<keyword evidence="3 5" id="KW-0378">Hydrolase</keyword>
<proteinExistence type="inferred from homology"/>
<dbReference type="GO" id="GO:0004252">
    <property type="term" value="F:serine-type endopeptidase activity"/>
    <property type="evidence" value="ECO:0007669"/>
    <property type="project" value="UniProtKB-EC"/>
</dbReference>
<dbReference type="SMART" id="SM00228">
    <property type="entry name" value="PDZ"/>
    <property type="match status" value="1"/>
</dbReference>
<dbReference type="Gene3D" id="3.30.750.44">
    <property type="match status" value="1"/>
</dbReference>
<dbReference type="SMART" id="SM00245">
    <property type="entry name" value="TSPc"/>
    <property type="match status" value="1"/>
</dbReference>
<sequence>MRRSRAKVSLLGMALAVSMGMGVLVGFWAPDDDLFELRKGLRIFGAVYEEVVTGYVEPVDPGHLVRVGVDAMLEELDPYTTYVDESENARIAIITEGQYGGVGLDIGRRNGALTVVAPVAGGDAYQQGVRTGDVITEVADQPAASLSVEDVEALLRGQPGTTVPVTVERAGRPSPLTLTLTRERVELPDVTYQGRVGAERELGYVKLERFTRDAPGAVEAALDDLRDTGPLQGVVLDLRDNPGGLLRAAVRITALFVPQGTEVVSTRGRDDDETESYTTDRVPLLPETPVVVLVNGQSASASEIVAGALQDHDRGVVMGTTTYGKGLVQNVRSLPHNTALKLTTAQYYTPSGRTIQRLDANPADTTAPPSRVHETTGGRTVRDGHGIRPDVRVASPSPSPLEQALTRRGAFFRYANHYAATHDTLAADFSVDESDLGAFRTWLDREDVAYSLRAERTLDSLRAQAEAHNYEGLRDETAALDAALDEAKAAAFDRHAPALMRHLRREILARYVSASRRIEALLPADEQVTAATDLLQTPDRYERLLTPEGRR</sequence>
<protein>
    <submittedName>
        <fullName evidence="8">Carboxyl-terminal processing protease</fullName>
        <ecNumber evidence="8">3.4.21.102</ecNumber>
    </submittedName>
</protein>
<dbReference type="AlphaFoldDB" id="A0A9X2PW77"/>
<dbReference type="GO" id="GO:0006508">
    <property type="term" value="P:proteolysis"/>
    <property type="evidence" value="ECO:0007669"/>
    <property type="project" value="UniProtKB-KW"/>
</dbReference>
<evidence type="ECO:0000256" key="5">
    <source>
        <dbReference type="RuleBase" id="RU004404"/>
    </source>
</evidence>
<organism evidence="8 9">
    <name type="scientific">Salinibacter ruber</name>
    <dbReference type="NCBI Taxonomy" id="146919"/>
    <lineage>
        <taxon>Bacteria</taxon>
        <taxon>Pseudomonadati</taxon>
        <taxon>Rhodothermota</taxon>
        <taxon>Rhodothermia</taxon>
        <taxon>Rhodothermales</taxon>
        <taxon>Salinibacteraceae</taxon>
        <taxon>Salinibacter</taxon>
    </lineage>
</organism>
<dbReference type="InterPro" id="IPR005151">
    <property type="entry name" value="Tail-specific_protease"/>
</dbReference>
<dbReference type="CDD" id="cd07560">
    <property type="entry name" value="Peptidase_S41_CPP"/>
    <property type="match status" value="1"/>
</dbReference>
<evidence type="ECO:0000313" key="9">
    <source>
        <dbReference type="Proteomes" id="UP001155027"/>
    </source>
</evidence>
<evidence type="ECO:0000313" key="8">
    <source>
        <dbReference type="EMBL" id="MCS3677962.1"/>
    </source>
</evidence>
<dbReference type="EC" id="3.4.21.102" evidence="8"/>
<dbReference type="PANTHER" id="PTHR32060">
    <property type="entry name" value="TAIL-SPECIFIC PROTEASE"/>
    <property type="match status" value="1"/>
</dbReference>
<reference evidence="8" key="1">
    <citation type="submission" date="2022-08" db="EMBL/GenBank/DDBJ databases">
        <title>Genomic Encyclopedia of Type Strains, Phase V (KMG-V): Genome sequencing to study the core and pangenomes of soil and plant-associated prokaryotes.</title>
        <authorList>
            <person name="Whitman W."/>
        </authorList>
    </citation>
    <scope>NUCLEOTIDE SEQUENCE</scope>
    <source>
        <strain evidence="8">0</strain>
    </source>
</reference>
<evidence type="ECO:0000256" key="6">
    <source>
        <dbReference type="SAM" id="MobiDB-lite"/>
    </source>
</evidence>
<dbReference type="InterPro" id="IPR004447">
    <property type="entry name" value="Peptidase_S41A"/>
</dbReference>
<dbReference type="EMBL" id="JANUAU010000005">
    <property type="protein sequence ID" value="MCS3677962.1"/>
    <property type="molecule type" value="Genomic_DNA"/>
</dbReference>
<dbReference type="Pfam" id="PF17820">
    <property type="entry name" value="PDZ_6"/>
    <property type="match status" value="1"/>
</dbReference>
<accession>A0A9X2PW77</accession>
<comment type="similarity">
    <text evidence="1 5">Belongs to the peptidase S41A family.</text>
</comment>
<dbReference type="InterPro" id="IPR041489">
    <property type="entry name" value="PDZ_6"/>
</dbReference>
<evidence type="ECO:0000256" key="2">
    <source>
        <dbReference type="ARBA" id="ARBA00022670"/>
    </source>
</evidence>
<dbReference type="PANTHER" id="PTHR32060:SF22">
    <property type="entry name" value="CARBOXYL-TERMINAL-PROCESSING PEPTIDASE 3, CHLOROPLASTIC"/>
    <property type="match status" value="1"/>
</dbReference>
<keyword evidence="2 5" id="KW-0645">Protease</keyword>
<evidence type="ECO:0000256" key="1">
    <source>
        <dbReference type="ARBA" id="ARBA00009179"/>
    </source>
</evidence>
<dbReference type="CDD" id="cd06782">
    <property type="entry name" value="cpPDZ_CPP-like"/>
    <property type="match status" value="1"/>
</dbReference>
<comment type="caution">
    <text evidence="8">The sequence shown here is derived from an EMBL/GenBank/DDBJ whole genome shotgun (WGS) entry which is preliminary data.</text>
</comment>
<dbReference type="PROSITE" id="PS50106">
    <property type="entry name" value="PDZ"/>
    <property type="match status" value="1"/>
</dbReference>
<dbReference type="Proteomes" id="UP001155027">
    <property type="component" value="Unassembled WGS sequence"/>
</dbReference>
<dbReference type="InterPro" id="IPR001478">
    <property type="entry name" value="PDZ"/>
</dbReference>
<dbReference type="RefSeq" id="WP_259080397.1">
    <property type="nucleotide sequence ID" value="NZ_JANUAU010000005.1"/>
</dbReference>
<dbReference type="InterPro" id="IPR029045">
    <property type="entry name" value="ClpP/crotonase-like_dom_sf"/>
</dbReference>
<gene>
    <name evidence="8" type="ORF">GGP71_001890</name>
</gene>
<name>A0A9X2PW77_9BACT</name>
<dbReference type="InterPro" id="IPR036034">
    <property type="entry name" value="PDZ_sf"/>
</dbReference>
<feature type="region of interest" description="Disordered" evidence="6">
    <location>
        <begin position="359"/>
        <end position="387"/>
    </location>
</feature>
<evidence type="ECO:0000259" key="7">
    <source>
        <dbReference type="PROSITE" id="PS50106"/>
    </source>
</evidence>
<evidence type="ECO:0000256" key="4">
    <source>
        <dbReference type="ARBA" id="ARBA00022825"/>
    </source>
</evidence>
<dbReference type="Gene3D" id="2.30.42.10">
    <property type="match status" value="1"/>
</dbReference>
<feature type="compositionally biased region" description="Basic and acidic residues" evidence="6">
    <location>
        <begin position="371"/>
        <end position="387"/>
    </location>
</feature>